<dbReference type="InParanoid" id="A0A212R274"/>
<dbReference type="Pfam" id="PF08843">
    <property type="entry name" value="AbiEii"/>
    <property type="match status" value="1"/>
</dbReference>
<protein>
    <submittedName>
        <fullName evidence="2">Uncharacterized conserved protein</fullName>
    </submittedName>
</protein>
<reference evidence="3" key="1">
    <citation type="submission" date="2017-06" db="EMBL/GenBank/DDBJ databases">
        <authorList>
            <person name="Varghese N."/>
            <person name="Submissions S."/>
        </authorList>
    </citation>
    <scope>NUCLEOTIDE SEQUENCE [LARGE SCALE GENOMIC DNA]</scope>
    <source>
        <strain evidence="3">JAD2</strain>
    </source>
</reference>
<keyword evidence="3" id="KW-1185">Reference proteome</keyword>
<proteinExistence type="predicted"/>
<dbReference type="AlphaFoldDB" id="A0A212R274"/>
<dbReference type="EMBL" id="FYEK01000028">
    <property type="protein sequence ID" value="SNB66095.1"/>
    <property type="molecule type" value="Genomic_DNA"/>
</dbReference>
<dbReference type="InterPro" id="IPR014942">
    <property type="entry name" value="AbiEii"/>
</dbReference>
<keyword evidence="1" id="KW-0812">Transmembrane</keyword>
<name>A0A212R274_9CHLR</name>
<accession>A0A212R274</accession>
<feature type="transmembrane region" description="Helical" evidence="1">
    <location>
        <begin position="20"/>
        <end position="43"/>
    </location>
</feature>
<keyword evidence="1" id="KW-0472">Membrane</keyword>
<organism evidence="2 3">
    <name type="scientific">Thermoflexus hugenholtzii JAD2</name>
    <dbReference type="NCBI Taxonomy" id="877466"/>
    <lineage>
        <taxon>Bacteria</taxon>
        <taxon>Bacillati</taxon>
        <taxon>Chloroflexota</taxon>
        <taxon>Thermoflexia</taxon>
        <taxon>Thermoflexales</taxon>
        <taxon>Thermoflexaceae</taxon>
        <taxon>Thermoflexus</taxon>
    </lineage>
</organism>
<dbReference type="Gene3D" id="3.10.450.620">
    <property type="entry name" value="JHP933, nucleotidyltransferase-like core domain"/>
    <property type="match status" value="1"/>
</dbReference>
<sequence length="231" mass="26504">MSGDTKWLLTPLQEKVLKAFFAMPLSRGFVLTGGTALAAFYLFHRISEDLDLFTPNPEDMQDVERGVSDIARREGLTVDLERRSPFFCRAFLFESRDQPPLKVDLVYDPGPWFGSPMEREGIRVDSLENIAANKVTALMSRGEMRDFIDLYFILRETDLDFDHLLILARQKDPGLREFYLAGFIYQQLKRMRALPPLHKPLDPEDFRRFYADLAEALARRSRPDGPGGRGG</sequence>
<evidence type="ECO:0000313" key="3">
    <source>
        <dbReference type="Proteomes" id="UP000197025"/>
    </source>
</evidence>
<dbReference type="Proteomes" id="UP000197025">
    <property type="component" value="Unassembled WGS sequence"/>
</dbReference>
<evidence type="ECO:0000313" key="2">
    <source>
        <dbReference type="EMBL" id="SNB66095.1"/>
    </source>
</evidence>
<gene>
    <name evidence="2" type="ORF">SAMN02746019_00000580</name>
</gene>
<evidence type="ECO:0000256" key="1">
    <source>
        <dbReference type="SAM" id="Phobius"/>
    </source>
</evidence>
<keyword evidence="1" id="KW-1133">Transmembrane helix</keyword>